<dbReference type="AlphaFoldDB" id="A0A1C7N154"/>
<keyword evidence="3" id="KW-1185">Reference proteome</keyword>
<feature type="compositionally biased region" description="Polar residues" evidence="1">
    <location>
        <begin position="75"/>
        <end position="105"/>
    </location>
</feature>
<evidence type="ECO:0000313" key="2">
    <source>
        <dbReference type="EMBL" id="OBZ82865.1"/>
    </source>
</evidence>
<reference evidence="2 3" key="1">
    <citation type="submission" date="2016-03" db="EMBL/GenBank/DDBJ databases">
        <title>Choanephora cucurbitarum.</title>
        <authorList>
            <person name="Min B."/>
            <person name="Park H."/>
            <person name="Park J.-H."/>
            <person name="Shin H.-D."/>
            <person name="Choi I.-G."/>
        </authorList>
    </citation>
    <scope>NUCLEOTIDE SEQUENCE [LARGE SCALE GENOMIC DNA]</scope>
    <source>
        <strain evidence="2 3">KUS-F28377</strain>
    </source>
</reference>
<dbReference type="STRING" id="101091.A0A1C7N154"/>
<dbReference type="Proteomes" id="UP000093000">
    <property type="component" value="Unassembled WGS sequence"/>
</dbReference>
<sequence>MGSGVITIRCDIVESFLAREIDITLGGQTGDTGSVRVRLKWDPQPLLRRKTQKTFMRTPRRVTTQMSTTAFNFAQPPKNISTSTSLRSDTLPQNNAMSNSTSNRSVGDMSVFSEREEAGSHDQEPVVEDHLEEFVEHGEKQNPLAKIYRKGHKLFHMKRSKKQIFPQLRRIVMKCDTS</sequence>
<feature type="region of interest" description="Disordered" evidence="1">
    <location>
        <begin position="75"/>
        <end position="106"/>
    </location>
</feature>
<protein>
    <submittedName>
        <fullName evidence="2">Uncharacterized protein</fullName>
    </submittedName>
</protein>
<name>A0A1C7N154_9FUNG</name>
<evidence type="ECO:0000313" key="3">
    <source>
        <dbReference type="Proteomes" id="UP000093000"/>
    </source>
</evidence>
<evidence type="ECO:0000256" key="1">
    <source>
        <dbReference type="SAM" id="MobiDB-lite"/>
    </source>
</evidence>
<comment type="caution">
    <text evidence="2">The sequence shown here is derived from an EMBL/GenBank/DDBJ whole genome shotgun (WGS) entry which is preliminary data.</text>
</comment>
<dbReference type="InParanoid" id="A0A1C7N154"/>
<proteinExistence type="predicted"/>
<organism evidence="2 3">
    <name type="scientific">Choanephora cucurbitarum</name>
    <dbReference type="NCBI Taxonomy" id="101091"/>
    <lineage>
        <taxon>Eukaryota</taxon>
        <taxon>Fungi</taxon>
        <taxon>Fungi incertae sedis</taxon>
        <taxon>Mucoromycota</taxon>
        <taxon>Mucoromycotina</taxon>
        <taxon>Mucoromycetes</taxon>
        <taxon>Mucorales</taxon>
        <taxon>Mucorineae</taxon>
        <taxon>Choanephoraceae</taxon>
        <taxon>Choanephoroideae</taxon>
        <taxon>Choanephora</taxon>
    </lineage>
</organism>
<accession>A0A1C7N154</accession>
<gene>
    <name evidence="2" type="ORF">A0J61_09082</name>
</gene>
<dbReference type="EMBL" id="LUGH01000770">
    <property type="protein sequence ID" value="OBZ82865.1"/>
    <property type="molecule type" value="Genomic_DNA"/>
</dbReference>